<name>A0A6S7KGV5_PARCT</name>
<comment type="caution">
    <text evidence="1">The sequence shown here is derived from an EMBL/GenBank/DDBJ whole genome shotgun (WGS) entry which is preliminary data.</text>
</comment>
<evidence type="ECO:0000313" key="2">
    <source>
        <dbReference type="Proteomes" id="UP001152795"/>
    </source>
</evidence>
<accession>A0A6S7KGV5</accession>
<dbReference type="EMBL" id="CACRXK020010603">
    <property type="protein sequence ID" value="CAB4019728.1"/>
    <property type="molecule type" value="Genomic_DNA"/>
</dbReference>
<reference evidence="1" key="1">
    <citation type="submission" date="2020-04" db="EMBL/GenBank/DDBJ databases">
        <authorList>
            <person name="Alioto T."/>
            <person name="Alioto T."/>
            <person name="Gomez Garrido J."/>
        </authorList>
    </citation>
    <scope>NUCLEOTIDE SEQUENCE</scope>
    <source>
        <strain evidence="1">A484AB</strain>
    </source>
</reference>
<protein>
    <submittedName>
        <fullName evidence="1">Uncharacterized protein</fullName>
    </submittedName>
</protein>
<dbReference type="AlphaFoldDB" id="A0A6S7KGV5"/>
<organism evidence="1 2">
    <name type="scientific">Paramuricea clavata</name>
    <name type="common">Red gorgonian</name>
    <name type="synonym">Violescent sea-whip</name>
    <dbReference type="NCBI Taxonomy" id="317549"/>
    <lineage>
        <taxon>Eukaryota</taxon>
        <taxon>Metazoa</taxon>
        <taxon>Cnidaria</taxon>
        <taxon>Anthozoa</taxon>
        <taxon>Octocorallia</taxon>
        <taxon>Malacalcyonacea</taxon>
        <taxon>Plexauridae</taxon>
        <taxon>Paramuricea</taxon>
    </lineage>
</organism>
<proteinExistence type="predicted"/>
<sequence>MSDGQSKRKRKKKVEVIQEITAAATARDGNFASVQRDVVELGLVVFPCCERQHQTQSTVSVDIDPEDEESDHCDQLSEDELLNTLSNDLSVPYIPAVNTETNVETEIEDVYKSPPPLTENETNEESEWVFDYLDRIQDVLQDEMVHTESEMDESDDDELWYDASETSDCNNLANTEFTEFANTSNTDTAESEDLDHKALYENCPLTVGLSALLIITFAMRHLLSGKALHDLLGLISLHCGTPNYCFKSLFKFKKYFQHLKSPLKYHKYCARCTVAIDDETKTCPNALCQQDLTVTGNVSFFIEVPMEKQLLSMFGTPGMWNSLSFRFKRIKKDRENLEDIYDGNQYQKYFQNGGILSDQRNISFTWNTDGIPVFKSSKLAIWPLYCIVNELPYALHCQ</sequence>
<dbReference type="OrthoDB" id="5990030at2759"/>
<keyword evidence="2" id="KW-1185">Reference proteome</keyword>
<dbReference type="Proteomes" id="UP001152795">
    <property type="component" value="Unassembled WGS sequence"/>
</dbReference>
<evidence type="ECO:0000313" key="1">
    <source>
        <dbReference type="EMBL" id="CAB4019728.1"/>
    </source>
</evidence>
<gene>
    <name evidence="1" type="ORF">PACLA_8A056926</name>
</gene>